<organism evidence="4 5">
    <name type="scientific">Thioclava electrotropha</name>
    <dbReference type="NCBI Taxonomy" id="1549850"/>
    <lineage>
        <taxon>Bacteria</taxon>
        <taxon>Pseudomonadati</taxon>
        <taxon>Pseudomonadota</taxon>
        <taxon>Alphaproteobacteria</taxon>
        <taxon>Rhodobacterales</taxon>
        <taxon>Paracoccaceae</taxon>
        <taxon>Thioclava</taxon>
    </lineage>
</organism>
<sequence length="230" mass="25264">MAKRTPSAAVRKRILAAVREVEKTGTVTNQSVLKYLQDNKQGASMSDVQTIVKEYREEAEAHAATMSAVPPMPDEVVEMNMKMWSLIWKKADEPVAAIKAYYAAELEKRNLFDAERESDMLIVEADLDAATDRAEKAEAALAEVKESLVNARMEIARLEGRLAERLSFKFISPNELNGEVSDGLRKGENQDDAALAEVALRCEDTEQLDMFGGGPVDTSRNAGANDVAAE</sequence>
<feature type="coiled-coil region" evidence="1">
    <location>
        <begin position="120"/>
        <end position="161"/>
    </location>
</feature>
<dbReference type="Pfam" id="PF11740">
    <property type="entry name" value="KfrA_N"/>
    <property type="match status" value="1"/>
</dbReference>
<reference evidence="4 5" key="1">
    <citation type="submission" date="2020-05" db="EMBL/GenBank/DDBJ databases">
        <title>Thioclava electrotropha strain Elox9 finished genome.</title>
        <authorList>
            <person name="Rowe A.R."/>
            <person name="Wilbanks E.G."/>
        </authorList>
    </citation>
    <scope>NUCLEOTIDE SEQUENCE [LARGE SCALE GENOMIC DNA]</scope>
    <source>
        <strain evidence="4 5">Elox9</strain>
    </source>
</reference>
<feature type="domain" description="KfrA N-terminal DNA-binding" evidence="3">
    <location>
        <begin position="14"/>
        <end position="108"/>
    </location>
</feature>
<evidence type="ECO:0000256" key="2">
    <source>
        <dbReference type="SAM" id="MobiDB-lite"/>
    </source>
</evidence>
<evidence type="ECO:0000259" key="3">
    <source>
        <dbReference type="Pfam" id="PF11740"/>
    </source>
</evidence>
<evidence type="ECO:0000313" key="4">
    <source>
        <dbReference type="EMBL" id="QPZ91572.1"/>
    </source>
</evidence>
<accession>A0ABX6YUN7</accession>
<proteinExistence type="predicted"/>
<gene>
    <name evidence="4" type="ORF">AKL02_012145</name>
</gene>
<dbReference type="Proteomes" id="UP000192422">
    <property type="component" value="Chromosome"/>
</dbReference>
<dbReference type="EMBL" id="CP053562">
    <property type="protein sequence ID" value="QPZ91572.1"/>
    <property type="molecule type" value="Genomic_DNA"/>
</dbReference>
<evidence type="ECO:0000256" key="1">
    <source>
        <dbReference type="SAM" id="Coils"/>
    </source>
</evidence>
<feature type="region of interest" description="Disordered" evidence="2">
    <location>
        <begin position="209"/>
        <end position="230"/>
    </location>
</feature>
<dbReference type="RefSeq" id="WP_083077454.1">
    <property type="nucleotide sequence ID" value="NZ_CP053562.1"/>
</dbReference>
<dbReference type="InterPro" id="IPR021104">
    <property type="entry name" value="KfrA_DNA-bd_N"/>
</dbReference>
<keyword evidence="1" id="KW-0175">Coiled coil</keyword>
<protein>
    <recommendedName>
        <fullName evidence="3">KfrA N-terminal DNA-binding domain-containing protein</fullName>
    </recommendedName>
</protein>
<evidence type="ECO:0000313" key="5">
    <source>
        <dbReference type="Proteomes" id="UP000192422"/>
    </source>
</evidence>
<keyword evidence="5" id="KW-1185">Reference proteome</keyword>
<name>A0ABX6YUN7_9RHOB</name>